<evidence type="ECO:0000313" key="1">
    <source>
        <dbReference type="EMBL" id="MFC7601147.1"/>
    </source>
</evidence>
<dbReference type="NCBIfam" id="NF005679">
    <property type="entry name" value="PRK07475.1"/>
    <property type="match status" value="1"/>
</dbReference>
<reference evidence="2" key="1">
    <citation type="journal article" date="2019" name="Int. J. Syst. Evol. Microbiol.">
        <title>The Global Catalogue of Microorganisms (GCM) 10K type strain sequencing project: providing services to taxonomists for standard genome sequencing and annotation.</title>
        <authorList>
            <consortium name="The Broad Institute Genomics Platform"/>
            <consortium name="The Broad Institute Genome Sequencing Center for Infectious Disease"/>
            <person name="Wu L."/>
            <person name="Ma J."/>
        </authorList>
    </citation>
    <scope>NUCLEOTIDE SEQUENCE [LARGE SCALE GENOMIC DNA]</scope>
    <source>
        <strain evidence="2">JCM 10083</strain>
    </source>
</reference>
<dbReference type="EMBL" id="JBHTEE010000001">
    <property type="protein sequence ID" value="MFC7601147.1"/>
    <property type="molecule type" value="Genomic_DNA"/>
</dbReference>
<sequence length="243" mass="26538">MATGAETEHDVAIGVLCCDTNFTKVPGHIRNRATFDFPVIYRVVDGATAERVVTQADPRLLDPFIQAAQELEARGAAAITGACGFLVIFQRQLADAVNVPLHASSLIQLPMVHRMIRSDQKVGLLVAKKPSLTRRHLAAVGAEHVPVCVAGLEDQPEFREVMLEARRPDLDADRLGREVLGQVEQLAKENPDMGALVIECTDVVPYAHQIQEHLGIPVFDIVTLTEMVHRSLTRRPFGASGTV</sequence>
<organism evidence="1 2">
    <name type="scientific">Streptosporangium amethystogenes subsp. fukuiense</name>
    <dbReference type="NCBI Taxonomy" id="698418"/>
    <lineage>
        <taxon>Bacteria</taxon>
        <taxon>Bacillati</taxon>
        <taxon>Actinomycetota</taxon>
        <taxon>Actinomycetes</taxon>
        <taxon>Streptosporangiales</taxon>
        <taxon>Streptosporangiaceae</taxon>
        <taxon>Streptosporangium</taxon>
    </lineage>
</organism>
<dbReference type="Gene3D" id="3.40.50.1860">
    <property type="match status" value="1"/>
</dbReference>
<name>A0ABW2SYE1_9ACTN</name>
<gene>
    <name evidence="1" type="ORF">ACFQVD_13680</name>
</gene>
<comment type="caution">
    <text evidence="1">The sequence shown here is derived from an EMBL/GenBank/DDBJ whole genome shotgun (WGS) entry which is preliminary data.</text>
</comment>
<protein>
    <submittedName>
        <fullName evidence="1">Aspartate/glutamate racemase family protein</fullName>
    </submittedName>
</protein>
<dbReference type="RefSeq" id="WP_343978221.1">
    <property type="nucleotide sequence ID" value="NZ_BAAAGK010000162.1"/>
</dbReference>
<keyword evidence="2" id="KW-1185">Reference proteome</keyword>
<proteinExistence type="predicted"/>
<accession>A0ABW2SYE1</accession>
<dbReference type="Proteomes" id="UP001596514">
    <property type="component" value="Unassembled WGS sequence"/>
</dbReference>
<evidence type="ECO:0000313" key="2">
    <source>
        <dbReference type="Proteomes" id="UP001596514"/>
    </source>
</evidence>
<dbReference type="InterPro" id="IPR001920">
    <property type="entry name" value="Asp/Glu_race"/>
</dbReference>